<dbReference type="InterPro" id="IPR002016">
    <property type="entry name" value="Haem_peroxidase"/>
</dbReference>
<reference evidence="13" key="1">
    <citation type="journal article" date="2020" name="Stud. Mycol.">
        <title>101 Dothideomycetes genomes: a test case for predicting lifestyles and emergence of pathogens.</title>
        <authorList>
            <person name="Haridas S."/>
            <person name="Albert R."/>
            <person name="Binder M."/>
            <person name="Bloem J."/>
            <person name="Labutti K."/>
            <person name="Salamov A."/>
            <person name="Andreopoulos B."/>
            <person name="Baker S."/>
            <person name="Barry K."/>
            <person name="Bills G."/>
            <person name="Bluhm B."/>
            <person name="Cannon C."/>
            <person name="Castanera R."/>
            <person name="Culley D."/>
            <person name="Daum C."/>
            <person name="Ezra D."/>
            <person name="Gonzalez J."/>
            <person name="Henrissat B."/>
            <person name="Kuo A."/>
            <person name="Liang C."/>
            <person name="Lipzen A."/>
            <person name="Lutzoni F."/>
            <person name="Magnuson J."/>
            <person name="Mondo S."/>
            <person name="Nolan M."/>
            <person name="Ohm R."/>
            <person name="Pangilinan J."/>
            <person name="Park H.-J."/>
            <person name="Ramirez L."/>
            <person name="Alfaro M."/>
            <person name="Sun H."/>
            <person name="Tritt A."/>
            <person name="Yoshinaga Y."/>
            <person name="Zwiers L.-H."/>
            <person name="Turgeon B."/>
            <person name="Goodwin S."/>
            <person name="Spatafora J."/>
            <person name="Crous P."/>
            <person name="Grigoriev I."/>
        </authorList>
    </citation>
    <scope>NUCLEOTIDE SEQUENCE</scope>
    <source>
        <strain evidence="13">ATCC 74209</strain>
    </source>
</reference>
<dbReference type="AlphaFoldDB" id="A0A9P4JJ50"/>
<evidence type="ECO:0000256" key="4">
    <source>
        <dbReference type="ARBA" id="ARBA00023002"/>
    </source>
</evidence>
<dbReference type="GO" id="GO:0020037">
    <property type="term" value="F:heme binding"/>
    <property type="evidence" value="ECO:0007669"/>
    <property type="project" value="UniProtKB-UniRule"/>
</dbReference>
<comment type="caution">
    <text evidence="13">The sequence shown here is derived from an EMBL/GenBank/DDBJ whole genome shotgun (WGS) entry which is preliminary data.</text>
</comment>
<dbReference type="PANTHER" id="PTHR31356:SF66">
    <property type="entry name" value="CATALASE-PEROXIDASE"/>
    <property type="match status" value="1"/>
</dbReference>
<keyword evidence="7 10" id="KW-0106">Calcium</keyword>
<dbReference type="GO" id="GO:0004601">
    <property type="term" value="F:peroxidase activity"/>
    <property type="evidence" value="ECO:0007669"/>
    <property type="project" value="UniProtKB-KW"/>
</dbReference>
<evidence type="ECO:0000256" key="3">
    <source>
        <dbReference type="ARBA" id="ARBA00022617"/>
    </source>
</evidence>
<comment type="cofactor">
    <cofactor evidence="7">
        <name>heme b</name>
        <dbReference type="ChEBI" id="CHEBI:60344"/>
    </cofactor>
    <text evidence="7">Binds 1 heme b (iron(II)-protoporphyrin IX) group per subunit.</text>
</comment>
<dbReference type="Gene3D" id="1.10.520.10">
    <property type="match status" value="1"/>
</dbReference>
<feature type="domain" description="Plant heme peroxidase family profile" evidence="12">
    <location>
        <begin position="30"/>
        <end position="313"/>
    </location>
</feature>
<evidence type="ECO:0000256" key="9">
    <source>
        <dbReference type="PIRSR" id="PIRSR601621-4"/>
    </source>
</evidence>
<proteinExistence type="inferred from homology"/>
<feature type="site" description="Transition state stabilizer" evidence="8">
    <location>
        <position position="71"/>
    </location>
</feature>
<dbReference type="GO" id="GO:0000302">
    <property type="term" value="P:response to reactive oxygen species"/>
    <property type="evidence" value="ECO:0007669"/>
    <property type="project" value="TreeGrafter"/>
</dbReference>
<keyword evidence="14" id="KW-1185">Reference proteome</keyword>
<dbReference type="GO" id="GO:0034599">
    <property type="term" value="P:cellular response to oxidative stress"/>
    <property type="evidence" value="ECO:0007669"/>
    <property type="project" value="InterPro"/>
</dbReference>
<keyword evidence="4 10" id="KW-0560">Oxidoreductase</keyword>
<dbReference type="OrthoDB" id="2113341at2759"/>
<feature type="binding site" evidence="7">
    <location>
        <position position="89"/>
    </location>
    <ligand>
        <name>Ca(2+)</name>
        <dbReference type="ChEBI" id="CHEBI:29108"/>
        <label>1</label>
    </ligand>
</feature>
<feature type="binding site" evidence="7">
    <location>
        <position position="214"/>
    </location>
    <ligand>
        <name>Ca(2+)</name>
        <dbReference type="ChEBI" id="CHEBI:29108"/>
        <label>2</label>
    </ligand>
</feature>
<keyword evidence="7 10" id="KW-0479">Metal-binding</keyword>
<organism evidence="13 14">
    <name type="scientific">Delitschia confertaspora ATCC 74209</name>
    <dbReference type="NCBI Taxonomy" id="1513339"/>
    <lineage>
        <taxon>Eukaryota</taxon>
        <taxon>Fungi</taxon>
        <taxon>Dikarya</taxon>
        <taxon>Ascomycota</taxon>
        <taxon>Pezizomycotina</taxon>
        <taxon>Dothideomycetes</taxon>
        <taxon>Pleosporomycetidae</taxon>
        <taxon>Pleosporales</taxon>
        <taxon>Delitschiaceae</taxon>
        <taxon>Delitschia</taxon>
    </lineage>
</organism>
<feature type="binding site" evidence="7">
    <location>
        <position position="197"/>
    </location>
    <ligand>
        <name>Ca(2+)</name>
        <dbReference type="ChEBI" id="CHEBI:29108"/>
        <label>2</label>
    </ligand>
</feature>
<dbReference type="Pfam" id="PF00141">
    <property type="entry name" value="peroxidase"/>
    <property type="match status" value="1"/>
</dbReference>
<feature type="binding site" evidence="7">
    <location>
        <position position="221"/>
    </location>
    <ligand>
        <name>Ca(2+)</name>
        <dbReference type="ChEBI" id="CHEBI:29108"/>
        <label>2</label>
    </ligand>
</feature>
<dbReference type="PROSITE" id="PS50873">
    <property type="entry name" value="PEROXIDASE_4"/>
    <property type="match status" value="1"/>
</dbReference>
<dbReference type="InterPro" id="IPR044831">
    <property type="entry name" value="Ccp1-like"/>
</dbReference>
<keyword evidence="11" id="KW-0732">Signal</keyword>
<sequence>MHMTILLLLPITVSALSFSSLRRSTPDNSALDPLFRRKDRCPTVWTTISKDLTKMFLSNGECTADARAAIREVFHDCGAWNKAQGAKGGCDGSLILAGELSRAENNGLQDISAKLKALAVKYGVGVADIIVFAGSHAVVTCPGGPQVQTWIGRKDSTTPAPDGLLPDVHASADSLFKLFQEKGFDAVELAALLGAHSTSKQSFVDTSKSTQPQDSTPGKWDVKYYAETLSPPQNVFVFPSDSKLAVHSSVGKEFKGFVNNQGKWNGKFADALTKMGLFGVSGTNGMVDCTEALPKSTNSKREMRANSIDGSVR</sequence>
<dbReference type="EC" id="1.11.1.-" evidence="10"/>
<dbReference type="InterPro" id="IPR010255">
    <property type="entry name" value="Haem_peroxidase_sf"/>
</dbReference>
<comment type="cofactor">
    <cofactor evidence="7 10">
        <name>Ca(2+)</name>
        <dbReference type="ChEBI" id="CHEBI:29108"/>
    </cofactor>
    <text evidence="7 10">Binds 2 calcium ions per subunit.</text>
</comment>
<evidence type="ECO:0000256" key="7">
    <source>
        <dbReference type="PIRSR" id="PIRSR601621-2"/>
    </source>
</evidence>
<protein>
    <recommendedName>
        <fullName evidence="10">Peroxidase</fullName>
        <ecNumber evidence="10">1.11.1.-</ecNumber>
    </recommendedName>
</protein>
<feature type="binding site" evidence="7">
    <location>
        <position position="76"/>
    </location>
    <ligand>
        <name>Ca(2+)</name>
        <dbReference type="ChEBI" id="CHEBI:29108"/>
        <label>1</label>
    </ligand>
</feature>
<accession>A0A9P4JJ50</accession>
<evidence type="ECO:0000256" key="8">
    <source>
        <dbReference type="PIRSR" id="PIRSR601621-3"/>
    </source>
</evidence>
<dbReference type="InterPro" id="IPR001621">
    <property type="entry name" value="Ligninase"/>
</dbReference>
<feature type="disulfide bond" evidence="9">
    <location>
        <begin position="62"/>
        <end position="141"/>
    </location>
</feature>
<comment type="similarity">
    <text evidence="1 10">Belongs to the peroxidase family. Ligninase subfamily.</text>
</comment>
<evidence type="ECO:0000256" key="5">
    <source>
        <dbReference type="ARBA" id="ARBA00023180"/>
    </source>
</evidence>
<gene>
    <name evidence="13" type="ORF">GQ43DRAFT_441652</name>
</gene>
<feature type="chain" id="PRO_5040391712" description="Peroxidase" evidence="11">
    <location>
        <begin position="16"/>
        <end position="313"/>
    </location>
</feature>
<dbReference type="GO" id="GO:0042744">
    <property type="term" value="P:hydrogen peroxide catabolic process"/>
    <property type="evidence" value="ECO:0007669"/>
    <property type="project" value="TreeGrafter"/>
</dbReference>
<evidence type="ECO:0000259" key="12">
    <source>
        <dbReference type="PROSITE" id="PS50873"/>
    </source>
</evidence>
<feature type="binding site" evidence="7">
    <location>
        <position position="93"/>
    </location>
    <ligand>
        <name>Ca(2+)</name>
        <dbReference type="ChEBI" id="CHEBI:29108"/>
        <label>1</label>
    </ligand>
</feature>
<evidence type="ECO:0000256" key="2">
    <source>
        <dbReference type="ARBA" id="ARBA00022559"/>
    </source>
</evidence>
<evidence type="ECO:0000256" key="11">
    <source>
        <dbReference type="SAM" id="SignalP"/>
    </source>
</evidence>
<keyword evidence="7" id="KW-0408">Iron</keyword>
<dbReference type="Gene3D" id="1.10.420.10">
    <property type="entry name" value="Peroxidase, domain 2"/>
    <property type="match status" value="1"/>
</dbReference>
<feature type="active site" description="Proton acceptor" evidence="6">
    <location>
        <position position="75"/>
    </location>
</feature>
<keyword evidence="5" id="KW-0325">Glycoprotein</keyword>
<feature type="signal peptide" evidence="11">
    <location>
        <begin position="1"/>
        <end position="15"/>
    </location>
</feature>
<dbReference type="FunFam" id="1.10.520.10:FF:000021">
    <property type="entry name" value="Peroxidase"/>
    <property type="match status" value="1"/>
</dbReference>
<feature type="binding site" evidence="7">
    <location>
        <position position="216"/>
    </location>
    <ligand>
        <name>Ca(2+)</name>
        <dbReference type="ChEBI" id="CHEBI:29108"/>
        <label>2</label>
    </ligand>
</feature>
<keyword evidence="3 7" id="KW-0349">Heme</keyword>
<name>A0A9P4JJ50_9PLEO</name>
<keyword evidence="9" id="KW-1015">Disulfide bond</keyword>
<dbReference type="Proteomes" id="UP000799536">
    <property type="component" value="Unassembled WGS sequence"/>
</dbReference>
<evidence type="ECO:0000313" key="14">
    <source>
        <dbReference type="Proteomes" id="UP000799536"/>
    </source>
</evidence>
<evidence type="ECO:0000256" key="6">
    <source>
        <dbReference type="PIRSR" id="PIRSR601621-1"/>
    </source>
</evidence>
<dbReference type="EMBL" id="ML994026">
    <property type="protein sequence ID" value="KAF2200371.1"/>
    <property type="molecule type" value="Genomic_DNA"/>
</dbReference>
<feature type="binding site" evidence="7">
    <location>
        <position position="91"/>
    </location>
    <ligand>
        <name>Ca(2+)</name>
        <dbReference type="ChEBI" id="CHEBI:29108"/>
        <label>1</label>
    </ligand>
</feature>
<keyword evidence="2 10" id="KW-0575">Peroxidase</keyword>
<evidence type="ECO:0000256" key="10">
    <source>
        <dbReference type="RuleBase" id="RU363051"/>
    </source>
</evidence>
<dbReference type="GO" id="GO:0046872">
    <property type="term" value="F:metal ion binding"/>
    <property type="evidence" value="ECO:0007669"/>
    <property type="project" value="UniProtKB-UniRule"/>
</dbReference>
<dbReference type="PRINTS" id="PR00462">
    <property type="entry name" value="LIGNINASE"/>
</dbReference>
<dbReference type="PANTHER" id="PTHR31356">
    <property type="entry name" value="THYLAKOID LUMENAL 29 KDA PROTEIN, CHLOROPLASTIC-RELATED"/>
    <property type="match status" value="1"/>
</dbReference>
<dbReference type="SUPFAM" id="SSF48113">
    <property type="entry name" value="Heme-dependent peroxidases"/>
    <property type="match status" value="1"/>
</dbReference>
<evidence type="ECO:0000313" key="13">
    <source>
        <dbReference type="EMBL" id="KAF2200371.1"/>
    </source>
</evidence>
<feature type="binding site" description="axial binding residue" evidence="7">
    <location>
        <position position="196"/>
    </location>
    <ligand>
        <name>heme b</name>
        <dbReference type="ChEBI" id="CHEBI:60344"/>
    </ligand>
    <ligandPart>
        <name>Fe</name>
        <dbReference type="ChEBI" id="CHEBI:18248"/>
    </ligandPart>
</feature>
<dbReference type="PRINTS" id="PR00458">
    <property type="entry name" value="PEROXIDASE"/>
</dbReference>
<evidence type="ECO:0000256" key="1">
    <source>
        <dbReference type="ARBA" id="ARBA00006089"/>
    </source>
</evidence>